<keyword evidence="2" id="KW-1185">Reference proteome</keyword>
<reference evidence="1" key="1">
    <citation type="submission" date="2006-10" db="EMBL/GenBank/DDBJ databases">
        <authorList>
            <person name="Amadeo P."/>
            <person name="Zhao Q."/>
            <person name="Wortman J."/>
            <person name="Fraser-Liggett C."/>
            <person name="Carlton J."/>
        </authorList>
    </citation>
    <scope>NUCLEOTIDE SEQUENCE</scope>
    <source>
        <strain evidence="1">G3</strain>
    </source>
</reference>
<dbReference type="AlphaFoldDB" id="A2DU41"/>
<protein>
    <submittedName>
        <fullName evidence="1">Uncharacterized protein</fullName>
    </submittedName>
</protein>
<organism evidence="1 2">
    <name type="scientific">Trichomonas vaginalis (strain ATCC PRA-98 / G3)</name>
    <dbReference type="NCBI Taxonomy" id="412133"/>
    <lineage>
        <taxon>Eukaryota</taxon>
        <taxon>Metamonada</taxon>
        <taxon>Parabasalia</taxon>
        <taxon>Trichomonadida</taxon>
        <taxon>Trichomonadidae</taxon>
        <taxon>Trichomonas</taxon>
    </lineage>
</organism>
<accession>A2DU41</accession>
<evidence type="ECO:0000313" key="2">
    <source>
        <dbReference type="Proteomes" id="UP000001542"/>
    </source>
</evidence>
<evidence type="ECO:0000313" key="1">
    <source>
        <dbReference type="EMBL" id="EAY16034.1"/>
    </source>
</evidence>
<name>A2DU41_TRIV3</name>
<dbReference type="KEGG" id="tva:4774041"/>
<sequence>MVENSVDTYYGRDIYLPGVTHYYLYGDFFESVDSLPNSFRLHFSGTYLITIGTSSKTIYVERSSIIVIIRNDVQTEYQKIITGVTSITFPAGNADSCVQLIYANFNEESSYSYTYDIIHNPKDLEIGYYAKNNQRYANLIIYSDSSMFVSVENLCTGKKDEWMLPKNEAFIYTINLNEQIKVRADSLDRSLTSELFDHSKPKFITSLTENIKYPYDICNLSETNFYFCNVSTKKTYLCDSVQTGILNPSLFDFNSPLVSSKSGTNELVAINYYSGDDVIVNDFGTFKSSNSEKLWAFSTIPIACAASGYSLKTYYNNGLYGCRSDSGNVTVLKANIEENVTRSLNIQTDTNNIEAVDDFVYLAGGINSLEINGTLNISFKGILFIPNMTDLEIVDSSVEPKYEGYYFDSQNIASIQIRSKKLVKFKIFCIWEDEPLPICYNVPTGNYNFSSKLIFASEFQFHTSRTKFDYKYYHTFEEDRYITYLRMMNYKIPVDYKYKCFGISLEGENKHFSEELTNDTSTHIDKKLFIII</sequence>
<gene>
    <name evidence="1" type="ORF">TVAG_278000</name>
</gene>
<dbReference type="EMBL" id="DS113247">
    <property type="protein sequence ID" value="EAY16034.1"/>
    <property type="molecule type" value="Genomic_DNA"/>
</dbReference>
<reference evidence="1" key="2">
    <citation type="journal article" date="2007" name="Science">
        <title>Draft genome sequence of the sexually transmitted pathogen Trichomonas vaginalis.</title>
        <authorList>
            <person name="Carlton J.M."/>
            <person name="Hirt R.P."/>
            <person name="Silva J.C."/>
            <person name="Delcher A.L."/>
            <person name="Schatz M."/>
            <person name="Zhao Q."/>
            <person name="Wortman J.R."/>
            <person name="Bidwell S.L."/>
            <person name="Alsmark U.C.M."/>
            <person name="Besteiro S."/>
            <person name="Sicheritz-Ponten T."/>
            <person name="Noel C.J."/>
            <person name="Dacks J.B."/>
            <person name="Foster P.G."/>
            <person name="Simillion C."/>
            <person name="Van de Peer Y."/>
            <person name="Miranda-Saavedra D."/>
            <person name="Barton G.J."/>
            <person name="Westrop G.D."/>
            <person name="Mueller S."/>
            <person name="Dessi D."/>
            <person name="Fiori P.L."/>
            <person name="Ren Q."/>
            <person name="Paulsen I."/>
            <person name="Zhang H."/>
            <person name="Bastida-Corcuera F.D."/>
            <person name="Simoes-Barbosa A."/>
            <person name="Brown M.T."/>
            <person name="Hayes R.D."/>
            <person name="Mukherjee M."/>
            <person name="Okumura C.Y."/>
            <person name="Schneider R."/>
            <person name="Smith A.J."/>
            <person name="Vanacova S."/>
            <person name="Villalvazo M."/>
            <person name="Haas B.J."/>
            <person name="Pertea M."/>
            <person name="Feldblyum T.V."/>
            <person name="Utterback T.R."/>
            <person name="Shu C.L."/>
            <person name="Osoegawa K."/>
            <person name="de Jong P.J."/>
            <person name="Hrdy I."/>
            <person name="Horvathova L."/>
            <person name="Zubacova Z."/>
            <person name="Dolezal P."/>
            <person name="Malik S.B."/>
            <person name="Logsdon J.M. Jr."/>
            <person name="Henze K."/>
            <person name="Gupta A."/>
            <person name="Wang C.C."/>
            <person name="Dunne R.L."/>
            <person name="Upcroft J.A."/>
            <person name="Upcroft P."/>
            <person name="White O."/>
            <person name="Salzberg S.L."/>
            <person name="Tang P."/>
            <person name="Chiu C.-H."/>
            <person name="Lee Y.-S."/>
            <person name="Embley T.M."/>
            <person name="Coombs G.H."/>
            <person name="Mottram J.C."/>
            <person name="Tachezy J."/>
            <person name="Fraser-Liggett C.M."/>
            <person name="Johnson P.J."/>
        </authorList>
    </citation>
    <scope>NUCLEOTIDE SEQUENCE [LARGE SCALE GENOMIC DNA]</scope>
    <source>
        <strain evidence="1">G3</strain>
    </source>
</reference>
<dbReference type="RefSeq" id="XP_001328257.1">
    <property type="nucleotide sequence ID" value="XM_001328222.1"/>
</dbReference>
<dbReference type="VEuPathDB" id="TrichDB:TVAG_278000"/>
<dbReference type="Proteomes" id="UP000001542">
    <property type="component" value="Unassembled WGS sequence"/>
</dbReference>
<proteinExistence type="predicted"/>
<dbReference type="VEuPathDB" id="TrichDB:TVAGG3_0438880"/>
<dbReference type="InParanoid" id="A2DU41"/>